<feature type="signal peptide" evidence="3">
    <location>
        <begin position="1"/>
        <end position="18"/>
    </location>
</feature>
<dbReference type="InterPro" id="IPR002018">
    <property type="entry name" value="CarbesteraseB"/>
</dbReference>
<dbReference type="Gene3D" id="3.40.50.1820">
    <property type="entry name" value="alpha/beta hydrolase"/>
    <property type="match status" value="1"/>
</dbReference>
<dbReference type="PROSITE" id="PS00122">
    <property type="entry name" value="CARBOXYLESTERASE_B_1"/>
    <property type="match status" value="1"/>
</dbReference>
<comment type="caution">
    <text evidence="5">The sequence shown here is derived from an EMBL/GenBank/DDBJ whole genome shotgun (WGS) entry which is preliminary data.</text>
</comment>
<organism evidence="5 6">
    <name type="scientific">Agaricus bisporus var. burnettii</name>
    <dbReference type="NCBI Taxonomy" id="192524"/>
    <lineage>
        <taxon>Eukaryota</taxon>
        <taxon>Fungi</taxon>
        <taxon>Dikarya</taxon>
        <taxon>Basidiomycota</taxon>
        <taxon>Agaricomycotina</taxon>
        <taxon>Agaricomycetes</taxon>
        <taxon>Agaricomycetidae</taxon>
        <taxon>Agaricales</taxon>
        <taxon>Agaricineae</taxon>
        <taxon>Agaricaceae</taxon>
        <taxon>Agaricus</taxon>
    </lineage>
</organism>
<dbReference type="InterPro" id="IPR019819">
    <property type="entry name" value="Carboxylesterase_B_CS"/>
</dbReference>
<dbReference type="AlphaFoldDB" id="A0A8H7F1K4"/>
<dbReference type="PANTHER" id="PTHR11559">
    <property type="entry name" value="CARBOXYLESTERASE"/>
    <property type="match status" value="1"/>
</dbReference>
<keyword evidence="3" id="KW-0732">Signal</keyword>
<comment type="similarity">
    <text evidence="1 3">Belongs to the type-B carboxylesterase/lipase family.</text>
</comment>
<dbReference type="EC" id="3.1.1.-" evidence="3"/>
<dbReference type="Proteomes" id="UP000629468">
    <property type="component" value="Unassembled WGS sequence"/>
</dbReference>
<evidence type="ECO:0000256" key="2">
    <source>
        <dbReference type="ARBA" id="ARBA00022801"/>
    </source>
</evidence>
<evidence type="ECO:0000313" key="6">
    <source>
        <dbReference type="Proteomes" id="UP000629468"/>
    </source>
</evidence>
<feature type="chain" id="PRO_5034955562" description="Carboxylic ester hydrolase" evidence="3">
    <location>
        <begin position="19"/>
        <end position="549"/>
    </location>
</feature>
<keyword evidence="2 3" id="KW-0378">Hydrolase</keyword>
<dbReference type="GO" id="GO:0016787">
    <property type="term" value="F:hydrolase activity"/>
    <property type="evidence" value="ECO:0007669"/>
    <property type="project" value="UniProtKB-KW"/>
</dbReference>
<proteinExistence type="inferred from homology"/>
<dbReference type="Pfam" id="PF00135">
    <property type="entry name" value="COesterase"/>
    <property type="match status" value="1"/>
</dbReference>
<evidence type="ECO:0000313" key="5">
    <source>
        <dbReference type="EMBL" id="KAF7773165.1"/>
    </source>
</evidence>
<reference evidence="5 6" key="1">
    <citation type="journal article" name="Sci. Rep.">
        <title>Telomere-to-telomere assembled and centromere annotated genomes of the two main subspecies of the button mushroom Agaricus bisporus reveal especially polymorphic chromosome ends.</title>
        <authorList>
            <person name="Sonnenberg A.S.M."/>
            <person name="Sedaghat-Telgerd N."/>
            <person name="Lavrijssen B."/>
            <person name="Ohm R.A."/>
            <person name="Hendrickx P.M."/>
            <person name="Scholtmeijer K."/>
            <person name="Baars J.J.P."/>
            <person name="van Peer A."/>
        </authorList>
    </citation>
    <scope>NUCLEOTIDE SEQUENCE [LARGE SCALE GENOMIC DNA]</scope>
    <source>
        <strain evidence="5 6">H119_p4</strain>
    </source>
</reference>
<feature type="domain" description="Carboxylesterase type B" evidence="4">
    <location>
        <begin position="27"/>
        <end position="521"/>
    </location>
</feature>
<name>A0A8H7F1K4_AGABI</name>
<protein>
    <recommendedName>
        <fullName evidence="3">Carboxylic ester hydrolase</fullName>
        <ecNumber evidence="3">3.1.1.-</ecNumber>
    </recommendedName>
</protein>
<dbReference type="InterPro" id="IPR050309">
    <property type="entry name" value="Type-B_Carboxylest/Lipase"/>
</dbReference>
<dbReference type="InterPro" id="IPR029058">
    <property type="entry name" value="AB_hydrolase_fold"/>
</dbReference>
<gene>
    <name evidence="5" type="ORF">Agabi119p4_5332</name>
</gene>
<dbReference type="SUPFAM" id="SSF53474">
    <property type="entry name" value="alpha/beta-Hydrolases"/>
    <property type="match status" value="1"/>
</dbReference>
<dbReference type="InterPro" id="IPR019826">
    <property type="entry name" value="Carboxylesterase_B_AS"/>
</dbReference>
<dbReference type="PROSITE" id="PS00941">
    <property type="entry name" value="CARBOXYLESTERASE_B_2"/>
    <property type="match status" value="1"/>
</dbReference>
<evidence type="ECO:0000256" key="3">
    <source>
        <dbReference type="RuleBase" id="RU361235"/>
    </source>
</evidence>
<evidence type="ECO:0000259" key="4">
    <source>
        <dbReference type="Pfam" id="PF00135"/>
    </source>
</evidence>
<sequence>MILLILLSIAPLFTNVSAQTNPNNNIKVQLPTGTFHGFSADGIDQWRGIPFAEPPVGPLHFKAPVPATGDPDAAKNATEFGNACPQPSDGINIPLGVPVSEDCLYLNVFRPNGTSPDAKLPLLFWIHGGQWTIGSASIYDPTELIQRSVSIGKPIMVISTNYRVNTFGFLASEHQLPEDLNTGLLDQRLSMTFVQDNIAAFGGDPEKVTIWGQSAGGGSVLAHFLYPAERSLFRAGIGESSTGPFKSSPPASVYDNPGLPFDRLLTSTGCQGNSTPVDCLRDVPFDTLLDISNEMVDTTLNNQLWEPSVGPNGSAAMVQERGSTKIMRGDFLHLPYLGGTTVNEGTTFTDSLLNLNLTGEAQASRLDQYILGLVIDNTTITEDVLDEIHMLFQENDTSLGAPFNTGDSLFDRASAFYTDEMFLGPRRFFFEHGSDLQPMFAYHFREFIPGSNQTLGITHMVDLPLLLKLITLDNAPPPVENEFGNQMKDFWINFANDLNPGGDWLEFSNTAESPVLQLMRDNITLIPDDFDVEAVEFIESLRVLAQFQK</sequence>
<evidence type="ECO:0000256" key="1">
    <source>
        <dbReference type="ARBA" id="ARBA00005964"/>
    </source>
</evidence>
<accession>A0A8H7F1K4</accession>
<dbReference type="EMBL" id="JABXXO010000007">
    <property type="protein sequence ID" value="KAF7773165.1"/>
    <property type="molecule type" value="Genomic_DNA"/>
</dbReference>